<name>A0AA40KIZ0_9HYME</name>
<comment type="caution">
    <text evidence="1">The sequence shown here is derived from an EMBL/GenBank/DDBJ whole genome shotgun (WGS) entry which is preliminary data.</text>
</comment>
<dbReference type="AlphaFoldDB" id="A0AA40KIZ0"/>
<evidence type="ECO:0000313" key="2">
    <source>
        <dbReference type="Proteomes" id="UP001177670"/>
    </source>
</evidence>
<organism evidence="1 2">
    <name type="scientific">Melipona bicolor</name>
    <dbReference type="NCBI Taxonomy" id="60889"/>
    <lineage>
        <taxon>Eukaryota</taxon>
        <taxon>Metazoa</taxon>
        <taxon>Ecdysozoa</taxon>
        <taxon>Arthropoda</taxon>
        <taxon>Hexapoda</taxon>
        <taxon>Insecta</taxon>
        <taxon>Pterygota</taxon>
        <taxon>Neoptera</taxon>
        <taxon>Endopterygota</taxon>
        <taxon>Hymenoptera</taxon>
        <taxon>Apocrita</taxon>
        <taxon>Aculeata</taxon>
        <taxon>Apoidea</taxon>
        <taxon>Anthophila</taxon>
        <taxon>Apidae</taxon>
        <taxon>Melipona</taxon>
    </lineage>
</organism>
<evidence type="ECO:0000313" key="1">
    <source>
        <dbReference type="EMBL" id="KAK1122102.1"/>
    </source>
</evidence>
<sequence length="166" mass="18095">MFQVHPQQGEAIQMRGVRQRILSEQDTRGAQDPPHGGVAAQVSRLFQEFQPEEQPEDPPSHAHGHQALPLCLLRQGVPQELRPQEALVDAQFGGIDVAAAAAGDTCARHRGRRATGDVLVILSTDSESRIALGKFVLARAREKNSSGGSVSLFRSISEFRGVWTRV</sequence>
<protein>
    <submittedName>
        <fullName evidence="1">Uncharacterized protein</fullName>
    </submittedName>
</protein>
<dbReference type="Proteomes" id="UP001177670">
    <property type="component" value="Unassembled WGS sequence"/>
</dbReference>
<reference evidence="1" key="1">
    <citation type="submission" date="2021-10" db="EMBL/GenBank/DDBJ databases">
        <title>Melipona bicolor Genome sequencing and assembly.</title>
        <authorList>
            <person name="Araujo N.S."/>
            <person name="Arias M.C."/>
        </authorList>
    </citation>
    <scope>NUCLEOTIDE SEQUENCE</scope>
    <source>
        <strain evidence="1">USP_2M_L1-L4_2017</strain>
        <tissue evidence="1">Whole body</tissue>
    </source>
</reference>
<dbReference type="EMBL" id="JAHYIQ010000024">
    <property type="protein sequence ID" value="KAK1122102.1"/>
    <property type="molecule type" value="Genomic_DNA"/>
</dbReference>
<gene>
    <name evidence="1" type="ORF">K0M31_009942</name>
</gene>
<keyword evidence="2" id="KW-1185">Reference proteome</keyword>
<proteinExistence type="predicted"/>
<accession>A0AA40KIZ0</accession>